<dbReference type="GO" id="GO:0004719">
    <property type="term" value="F:protein-L-isoaspartate (D-aspartate) O-methyltransferase activity"/>
    <property type="evidence" value="ECO:0007669"/>
    <property type="project" value="UniProtKB-EC"/>
</dbReference>
<dbReference type="EMBL" id="LJGZ01000021">
    <property type="protein sequence ID" value="OEV20541.1"/>
    <property type="molecule type" value="Genomic_DNA"/>
</dbReference>
<dbReference type="GO" id="GO:0005737">
    <property type="term" value="C:cytoplasm"/>
    <property type="evidence" value="ECO:0007669"/>
    <property type="project" value="UniProtKB-SubCell"/>
</dbReference>
<proteinExistence type="inferred from homology"/>
<dbReference type="Gene3D" id="3.40.50.150">
    <property type="entry name" value="Vaccinia Virus protein VP39"/>
    <property type="match status" value="1"/>
</dbReference>
<comment type="caution">
    <text evidence="12">The sequence shown here is derived from an EMBL/GenBank/DDBJ whole genome shotgun (WGS) entry which is preliminary data.</text>
</comment>
<dbReference type="PANTHER" id="PTHR11579">
    <property type="entry name" value="PROTEIN-L-ISOASPARTATE O-METHYLTRANSFERASE"/>
    <property type="match status" value="1"/>
</dbReference>
<evidence type="ECO:0000256" key="10">
    <source>
        <dbReference type="ARBA" id="ARBA00031323"/>
    </source>
</evidence>
<dbReference type="EC" id="2.1.1.77" evidence="3"/>
<name>A0A1E7LWJ0_9ACTN</name>
<dbReference type="PANTHER" id="PTHR11579:SF0">
    <property type="entry name" value="PROTEIN-L-ISOASPARTATE(D-ASPARTATE) O-METHYLTRANSFERASE"/>
    <property type="match status" value="1"/>
</dbReference>
<accession>A0A1E7LWJ0</accession>
<dbReference type="Proteomes" id="UP000175971">
    <property type="component" value="Unassembled WGS sequence"/>
</dbReference>
<evidence type="ECO:0000313" key="13">
    <source>
        <dbReference type="Proteomes" id="UP000175971"/>
    </source>
</evidence>
<dbReference type="InterPro" id="IPR029063">
    <property type="entry name" value="SAM-dependent_MTases_sf"/>
</dbReference>
<comment type="similarity">
    <text evidence="2">Belongs to the methyltransferase superfamily. L-isoaspartyl/D-aspartyl protein methyltransferase family.</text>
</comment>
<organism evidence="12 13">
    <name type="scientific">Streptomyces nanshensis</name>
    <dbReference type="NCBI Taxonomy" id="518642"/>
    <lineage>
        <taxon>Bacteria</taxon>
        <taxon>Bacillati</taxon>
        <taxon>Actinomycetota</taxon>
        <taxon>Actinomycetes</taxon>
        <taxon>Kitasatosporales</taxon>
        <taxon>Streptomycetaceae</taxon>
        <taxon>Streptomyces</taxon>
    </lineage>
</organism>
<dbReference type="OrthoDB" id="5143400at2"/>
<protein>
    <recommendedName>
        <fullName evidence="4">Protein-L-isoaspartate O-methyltransferase</fullName>
        <ecNumber evidence="3">2.1.1.77</ecNumber>
    </recommendedName>
    <alternativeName>
        <fullName evidence="11">L-isoaspartyl protein carboxyl methyltransferase</fullName>
    </alternativeName>
    <alternativeName>
        <fullName evidence="9">Protein L-isoaspartyl methyltransferase</fullName>
    </alternativeName>
    <alternativeName>
        <fullName evidence="10">Protein-beta-aspartate methyltransferase</fullName>
    </alternativeName>
</protein>
<evidence type="ECO:0000256" key="8">
    <source>
        <dbReference type="ARBA" id="ARBA00022691"/>
    </source>
</evidence>
<dbReference type="SUPFAM" id="SSF53335">
    <property type="entry name" value="S-adenosyl-L-methionine-dependent methyltransferases"/>
    <property type="match status" value="1"/>
</dbReference>
<evidence type="ECO:0000256" key="11">
    <source>
        <dbReference type="ARBA" id="ARBA00031350"/>
    </source>
</evidence>
<keyword evidence="6" id="KW-0489">Methyltransferase</keyword>
<evidence type="ECO:0000256" key="7">
    <source>
        <dbReference type="ARBA" id="ARBA00022679"/>
    </source>
</evidence>
<dbReference type="InterPro" id="IPR000682">
    <property type="entry name" value="PCMT"/>
</dbReference>
<keyword evidence="7" id="KW-0808">Transferase</keyword>
<evidence type="ECO:0000256" key="2">
    <source>
        <dbReference type="ARBA" id="ARBA00005369"/>
    </source>
</evidence>
<evidence type="ECO:0000256" key="1">
    <source>
        <dbReference type="ARBA" id="ARBA00004496"/>
    </source>
</evidence>
<keyword evidence="8" id="KW-0949">S-adenosyl-L-methionine</keyword>
<evidence type="ECO:0000256" key="3">
    <source>
        <dbReference type="ARBA" id="ARBA00011890"/>
    </source>
</evidence>
<dbReference type="AlphaFoldDB" id="A0A1E7LWJ0"/>
<evidence type="ECO:0000256" key="5">
    <source>
        <dbReference type="ARBA" id="ARBA00022490"/>
    </source>
</evidence>
<dbReference type="Pfam" id="PF01135">
    <property type="entry name" value="PCMT"/>
    <property type="match status" value="1"/>
</dbReference>
<dbReference type="RefSeq" id="WP_070200652.1">
    <property type="nucleotide sequence ID" value="NZ_LJGZ01000021.1"/>
</dbReference>
<keyword evidence="13" id="KW-1185">Reference proteome</keyword>
<keyword evidence="5" id="KW-0963">Cytoplasm</keyword>
<sequence>MTTDPDLAQATTRRAALVQALADSGELTDPAWRTAFERVPRHVFVPYFYDHMGRRISADDADTRDAWFDAVHEDRALVTHRTGGAATSSSSQPSVMATMLEALRVEDGVGMKVLEIGTGTGYNAALLTHRLGNDSVVTVDTEPDLIAAARTRLTETGYEPNVVLADGAHGHPDLAPYDRIIATCRIDSVPPAWLRQLTDGTGSDAGQILAPLGNALVRIHRTGGPLQAEGCFLPGGAYFMPLRHGTVDGIPVRRPALPTGKARRTDVPASALADNAYRFLLSIVEPHLDWQYDLDDAGKPTAARVWSPDGTIAALHPDGTVTEAGPRSLWSRLEEAYRVFTEHDGPGPERYGLTVDHEAQRVWLDGPGGPCWSLRP</sequence>
<evidence type="ECO:0000256" key="4">
    <source>
        <dbReference type="ARBA" id="ARBA00013346"/>
    </source>
</evidence>
<dbReference type="PATRIC" id="fig|518642.7.peg.9056"/>
<evidence type="ECO:0000256" key="9">
    <source>
        <dbReference type="ARBA" id="ARBA00030757"/>
    </source>
</evidence>
<comment type="subcellular location">
    <subcellularLocation>
        <location evidence="1">Cytoplasm</location>
    </subcellularLocation>
</comment>
<reference evidence="12 13" key="1">
    <citation type="journal article" date="2016" name="Front. Microbiol.">
        <title>Comparative Genomics Analysis of Streptomyces Species Reveals Their Adaptation to the Marine Environment and Their Diversity at the Genomic Level.</title>
        <authorList>
            <person name="Tian X."/>
            <person name="Zhang Z."/>
            <person name="Yang T."/>
            <person name="Chen M."/>
            <person name="Li J."/>
            <person name="Chen F."/>
            <person name="Yang J."/>
            <person name="Li W."/>
            <person name="Zhang B."/>
            <person name="Zhang Z."/>
            <person name="Wu J."/>
            <person name="Zhang C."/>
            <person name="Long L."/>
            <person name="Xiao J."/>
        </authorList>
    </citation>
    <scope>NUCLEOTIDE SEQUENCE [LARGE SCALE GENOMIC DNA]</scope>
    <source>
        <strain evidence="12 13">SCSIO M10372</strain>
    </source>
</reference>
<evidence type="ECO:0000256" key="6">
    <source>
        <dbReference type="ARBA" id="ARBA00022603"/>
    </source>
</evidence>
<dbReference type="GO" id="GO:0032259">
    <property type="term" value="P:methylation"/>
    <property type="evidence" value="ECO:0007669"/>
    <property type="project" value="UniProtKB-KW"/>
</dbReference>
<evidence type="ECO:0000313" key="12">
    <source>
        <dbReference type="EMBL" id="OEV20541.1"/>
    </source>
</evidence>
<gene>
    <name evidence="12" type="ORF">AN221_09755</name>
</gene>
<dbReference type="CDD" id="cd02440">
    <property type="entry name" value="AdoMet_MTases"/>
    <property type="match status" value="1"/>
</dbReference>